<organism evidence="2 3">
    <name type="scientific">Aquibium carbonis</name>
    <dbReference type="NCBI Taxonomy" id="2495581"/>
    <lineage>
        <taxon>Bacteria</taxon>
        <taxon>Pseudomonadati</taxon>
        <taxon>Pseudomonadota</taxon>
        <taxon>Alphaproteobacteria</taxon>
        <taxon>Hyphomicrobiales</taxon>
        <taxon>Phyllobacteriaceae</taxon>
        <taxon>Aquibium</taxon>
    </lineage>
</organism>
<evidence type="ECO:0000313" key="2">
    <source>
        <dbReference type="EMBL" id="RST87833.1"/>
    </source>
</evidence>
<proteinExistence type="predicted"/>
<dbReference type="InterPro" id="IPR025870">
    <property type="entry name" value="Glyoxalase-like_dom"/>
</dbReference>
<evidence type="ECO:0000313" key="3">
    <source>
        <dbReference type="Proteomes" id="UP000278398"/>
    </source>
</evidence>
<keyword evidence="3" id="KW-1185">Reference proteome</keyword>
<dbReference type="SUPFAM" id="SSF54593">
    <property type="entry name" value="Glyoxalase/Bleomycin resistance protein/Dihydroxybiphenyl dioxygenase"/>
    <property type="match status" value="1"/>
</dbReference>
<dbReference type="RefSeq" id="WP_126698106.1">
    <property type="nucleotide sequence ID" value="NZ_RWKW01000010.1"/>
</dbReference>
<comment type="caution">
    <text evidence="2">The sequence shown here is derived from an EMBL/GenBank/DDBJ whole genome shotgun (WGS) entry which is preliminary data.</text>
</comment>
<evidence type="ECO:0000259" key="1">
    <source>
        <dbReference type="Pfam" id="PF13468"/>
    </source>
</evidence>
<reference evidence="2 3" key="1">
    <citation type="submission" date="2018-12" db="EMBL/GenBank/DDBJ databases">
        <title>Mesorhizobium carbonis sp. nov., isolated from coal mine water.</title>
        <authorList>
            <person name="Xin W."/>
            <person name="Xu Z."/>
            <person name="Xiang F."/>
            <person name="Zhang J."/>
            <person name="Xi L."/>
            <person name="Liu J."/>
        </authorList>
    </citation>
    <scope>NUCLEOTIDE SEQUENCE [LARGE SCALE GENOMIC DNA]</scope>
    <source>
        <strain evidence="2 3">B2.3</strain>
    </source>
</reference>
<dbReference type="Pfam" id="PF13468">
    <property type="entry name" value="Glyoxalase_3"/>
    <property type="match status" value="1"/>
</dbReference>
<dbReference type="AlphaFoldDB" id="A0A3S0A9L8"/>
<dbReference type="Gene3D" id="3.10.180.10">
    <property type="entry name" value="2,3-Dihydroxybiphenyl 1,2-Dioxygenase, domain 1"/>
    <property type="match status" value="1"/>
</dbReference>
<feature type="domain" description="Glyoxalase-like" evidence="1">
    <location>
        <begin position="10"/>
        <end position="200"/>
    </location>
</feature>
<protein>
    <submittedName>
        <fullName evidence="2">VOC family protein</fullName>
    </submittedName>
</protein>
<dbReference type="PANTHER" id="PTHR40265">
    <property type="entry name" value="BLL2707 PROTEIN"/>
    <property type="match status" value="1"/>
</dbReference>
<name>A0A3S0A9L8_9HYPH</name>
<dbReference type="Proteomes" id="UP000278398">
    <property type="component" value="Unassembled WGS sequence"/>
</dbReference>
<dbReference type="InterPro" id="IPR029068">
    <property type="entry name" value="Glyas_Bleomycin-R_OHBP_Dase"/>
</dbReference>
<sequence>MSTSAPTAAIDHLVLPTASLDDARARLGALGFTVAPTGVHPFGTANCCVYLAYGTFLEPLAVADASACAVAAADGNVFVARDQAFRAAGREDGFSAIVLATRDAEADHATFRAAGLSAGDMLSFSRPFQDATGKTDTASFRLAFATMPETVPYVFSCQRVNAPAVDRSALERHANGVARVVSATVVAVDPPAVSSFFAAVTGVPAQTTKDGLRLILSNGELVLRAAAAADGTALQGAFGFSAVTFEVPELAAVHAQLEKNGVVFAAIGNAIVAPPAPGQGATFIFEERA</sequence>
<gene>
    <name evidence="2" type="ORF">EJC49_03670</name>
</gene>
<dbReference type="PANTHER" id="PTHR40265:SF1">
    <property type="entry name" value="GLYOXALASE-LIKE DOMAIN-CONTAINING PROTEIN"/>
    <property type="match status" value="1"/>
</dbReference>
<accession>A0A3S0A9L8</accession>
<dbReference type="EMBL" id="RWKW01000010">
    <property type="protein sequence ID" value="RST87833.1"/>
    <property type="molecule type" value="Genomic_DNA"/>
</dbReference>
<dbReference type="OrthoDB" id="9812467at2"/>